<dbReference type="OrthoDB" id="7860885at2"/>
<dbReference type="Proteomes" id="UP000436822">
    <property type="component" value="Unassembled WGS sequence"/>
</dbReference>
<gene>
    <name evidence="1" type="ORF">KIN_28790</name>
</gene>
<evidence type="ECO:0008006" key="3">
    <source>
        <dbReference type="Google" id="ProtNLM"/>
    </source>
</evidence>
<evidence type="ECO:0000313" key="1">
    <source>
        <dbReference type="EMBL" id="GFE65805.1"/>
    </source>
</evidence>
<accession>A0A6N6JI96</accession>
<comment type="caution">
    <text evidence="1">The sequence shown here is derived from an EMBL/GenBank/DDBJ whole genome shotgun (WGS) entry which is preliminary data.</text>
</comment>
<evidence type="ECO:0000313" key="2">
    <source>
        <dbReference type="Proteomes" id="UP000436822"/>
    </source>
</evidence>
<proteinExistence type="predicted"/>
<dbReference type="RefSeq" id="WP_159808267.1">
    <property type="nucleotide sequence ID" value="NZ_BLJE01000003.1"/>
</dbReference>
<dbReference type="EMBL" id="BLJE01000003">
    <property type="protein sequence ID" value="GFE65805.1"/>
    <property type="molecule type" value="Genomic_DNA"/>
</dbReference>
<protein>
    <recommendedName>
        <fullName evidence="3">Lipoprotein</fullName>
    </recommendedName>
</protein>
<organism evidence="1 2">
    <name type="scientific">Litoreibacter roseus</name>
    <dbReference type="NCBI Taxonomy" id="2601869"/>
    <lineage>
        <taxon>Bacteria</taxon>
        <taxon>Pseudomonadati</taxon>
        <taxon>Pseudomonadota</taxon>
        <taxon>Alphaproteobacteria</taxon>
        <taxon>Rhodobacterales</taxon>
        <taxon>Roseobacteraceae</taxon>
        <taxon>Litoreibacter</taxon>
    </lineage>
</organism>
<name>A0A6N6JI96_9RHOB</name>
<reference evidence="1 2" key="1">
    <citation type="submission" date="2019-12" db="EMBL/GenBank/DDBJ databases">
        <title>Litoreibacter badius sp. nov., a novel bacteriochlorophyll a-containing bacterium in the genus Litoreibacter.</title>
        <authorList>
            <person name="Kanamuro M."/>
            <person name="Takabe Y."/>
            <person name="Mori K."/>
            <person name="Takaichi S."/>
            <person name="Hanada S."/>
        </authorList>
    </citation>
    <scope>NUCLEOTIDE SEQUENCE [LARGE SCALE GENOMIC DNA]</scope>
    <source>
        <strain evidence="1 2">K6</strain>
    </source>
</reference>
<sequence length="168" mass="17889">MRGWVLSCTAAMVCACTSPAEVCVKDCDLIPPPEPAQYSFLGASQIAADLVEIRIAVAPPVTREYINDYSSCVAADYALDLGGGYARHVRTNLLKEGGVWRADAIYTISVELPPGLKTIVAEDRVKECRDQAIPLPSDTDDTVVPVRSSADESQFAGAIQAGQEVTDG</sequence>
<dbReference type="PROSITE" id="PS51257">
    <property type="entry name" value="PROKAR_LIPOPROTEIN"/>
    <property type="match status" value="1"/>
</dbReference>
<dbReference type="AlphaFoldDB" id="A0A6N6JI96"/>
<keyword evidence="2" id="KW-1185">Reference proteome</keyword>